<reference evidence="1 2" key="2">
    <citation type="journal article" date="2022" name="Mol. Ecol. Resour.">
        <title>The genomes of chicory, endive, great burdock and yacon provide insights into Asteraceae paleo-polyploidization history and plant inulin production.</title>
        <authorList>
            <person name="Fan W."/>
            <person name="Wang S."/>
            <person name="Wang H."/>
            <person name="Wang A."/>
            <person name="Jiang F."/>
            <person name="Liu H."/>
            <person name="Zhao H."/>
            <person name="Xu D."/>
            <person name="Zhang Y."/>
        </authorList>
    </citation>
    <scope>NUCLEOTIDE SEQUENCE [LARGE SCALE GENOMIC DNA]</scope>
    <source>
        <strain evidence="2">cv. Niubang</strain>
    </source>
</reference>
<sequence length="87" mass="10048">MKAVKKHVGKEEHKAHFRDFIKSELRKYGDGLETSFIQEKIKLAQDYTYLLNSVHHHQPVDRTDEMKKILGKSAASVGLQLPDVYQP</sequence>
<organism evidence="1 2">
    <name type="scientific">Arctium lappa</name>
    <name type="common">Greater burdock</name>
    <name type="synonym">Lappa major</name>
    <dbReference type="NCBI Taxonomy" id="4217"/>
    <lineage>
        <taxon>Eukaryota</taxon>
        <taxon>Viridiplantae</taxon>
        <taxon>Streptophyta</taxon>
        <taxon>Embryophyta</taxon>
        <taxon>Tracheophyta</taxon>
        <taxon>Spermatophyta</taxon>
        <taxon>Magnoliopsida</taxon>
        <taxon>eudicotyledons</taxon>
        <taxon>Gunneridae</taxon>
        <taxon>Pentapetalae</taxon>
        <taxon>asterids</taxon>
        <taxon>campanulids</taxon>
        <taxon>Asterales</taxon>
        <taxon>Asteraceae</taxon>
        <taxon>Carduoideae</taxon>
        <taxon>Cardueae</taxon>
        <taxon>Arctiinae</taxon>
        <taxon>Arctium</taxon>
    </lineage>
</organism>
<dbReference type="Proteomes" id="UP001055879">
    <property type="component" value="Linkage Group LG03"/>
</dbReference>
<gene>
    <name evidence="1" type="ORF">L6452_09332</name>
</gene>
<proteinExistence type="predicted"/>
<accession>A0ACB9DKD1</accession>
<evidence type="ECO:0000313" key="2">
    <source>
        <dbReference type="Proteomes" id="UP001055879"/>
    </source>
</evidence>
<keyword evidence="2" id="KW-1185">Reference proteome</keyword>
<comment type="caution">
    <text evidence="1">The sequence shown here is derived from an EMBL/GenBank/DDBJ whole genome shotgun (WGS) entry which is preliminary data.</text>
</comment>
<evidence type="ECO:0000313" key="1">
    <source>
        <dbReference type="EMBL" id="KAI3746890.1"/>
    </source>
</evidence>
<protein>
    <submittedName>
        <fullName evidence="1">Uncharacterized protein</fullName>
    </submittedName>
</protein>
<reference evidence="2" key="1">
    <citation type="journal article" date="2022" name="Mol. Ecol. Resour.">
        <title>The genomes of chicory, endive, great burdock and yacon provide insights into Asteraceae palaeo-polyploidization history and plant inulin production.</title>
        <authorList>
            <person name="Fan W."/>
            <person name="Wang S."/>
            <person name="Wang H."/>
            <person name="Wang A."/>
            <person name="Jiang F."/>
            <person name="Liu H."/>
            <person name="Zhao H."/>
            <person name="Xu D."/>
            <person name="Zhang Y."/>
        </authorList>
    </citation>
    <scope>NUCLEOTIDE SEQUENCE [LARGE SCALE GENOMIC DNA]</scope>
    <source>
        <strain evidence="2">cv. Niubang</strain>
    </source>
</reference>
<name>A0ACB9DKD1_ARCLA</name>
<dbReference type="EMBL" id="CM042049">
    <property type="protein sequence ID" value="KAI3746890.1"/>
    <property type="molecule type" value="Genomic_DNA"/>
</dbReference>